<organism evidence="1 2">
    <name type="scientific">Sulfurimicrobium lacus</name>
    <dbReference type="NCBI Taxonomy" id="2715678"/>
    <lineage>
        <taxon>Bacteria</taxon>
        <taxon>Pseudomonadati</taxon>
        <taxon>Pseudomonadota</taxon>
        <taxon>Betaproteobacteria</taxon>
        <taxon>Nitrosomonadales</taxon>
        <taxon>Sulfuricellaceae</taxon>
        <taxon>Sulfurimicrobium</taxon>
    </lineage>
</organism>
<dbReference type="Proteomes" id="UP000502260">
    <property type="component" value="Chromosome"/>
</dbReference>
<keyword evidence="2" id="KW-1185">Reference proteome</keyword>
<dbReference type="Gene3D" id="3.40.50.12780">
    <property type="entry name" value="N-terminal domain of ligase-like"/>
    <property type="match status" value="1"/>
</dbReference>
<dbReference type="KEGG" id="slac:SKTS_14530"/>
<evidence type="ECO:0000313" key="2">
    <source>
        <dbReference type="Proteomes" id="UP000502260"/>
    </source>
</evidence>
<protein>
    <submittedName>
        <fullName evidence="1">Uncharacterized protein</fullName>
    </submittedName>
</protein>
<dbReference type="EMBL" id="AP022853">
    <property type="protein sequence ID" value="BCB26567.1"/>
    <property type="molecule type" value="Genomic_DNA"/>
</dbReference>
<name>A0A6F8VBS7_9PROT</name>
<dbReference type="PANTHER" id="PTHR43845">
    <property type="entry name" value="BLR5969 PROTEIN"/>
    <property type="match status" value="1"/>
</dbReference>
<reference evidence="2" key="1">
    <citation type="submission" date="2020-03" db="EMBL/GenBank/DDBJ databases">
        <title>Complete genome sequence of sulfur-oxidizing bacterium skT11.</title>
        <authorList>
            <person name="Kanda M."/>
            <person name="Kojima H."/>
            <person name="Fukui M."/>
        </authorList>
    </citation>
    <scope>NUCLEOTIDE SEQUENCE [LARGE SCALE GENOMIC DNA]</scope>
    <source>
        <strain evidence="2">skT11</strain>
    </source>
</reference>
<sequence>MTWHKKILRRVMLALLARSSPETLLRQGEEKVLRAFRRAASNVSAYREILAEHGVDPRDIHSIADFQSRCPPLNKTNTFARFRLAELCVASALNDLAGVLTSSGHGARFGYGLSTRAQAKYAGDAIDLGLEYAFQVDSKKTLLINCLPMGVRFSSNSVTVAETSVREDMAVSLATEIGPFFEQIIFVGDPLFFKLVTDYARGKGVDWGKQRVHLIIGEETFGEHYRDYLADHFHLNADDPAGGMIGSSMGVGELGLNLFYETPQTIGLRRLAHANPEFFTALFGLLPEAAPLPMLFVYNPLRCHVETVGTDDMGYGELTVSMNDLETPLPLLRYQTGDIARLFSPQDIARACESTGLPPPGKLTLPLIALKGRAKDRLPDGSHVGQYKDALYAQRDVADRLTGAFRLEYEEGQMVIHVQLRRGIQDADDLQERLAAEFPGSVSFEQVRVWSYEQFPYGMTLDYERKFNYYSPP</sequence>
<dbReference type="AlphaFoldDB" id="A0A6F8VBS7"/>
<gene>
    <name evidence="1" type="ORF">SKTS_14530</name>
</gene>
<proteinExistence type="predicted"/>
<dbReference type="PANTHER" id="PTHR43845:SF1">
    <property type="entry name" value="BLR5969 PROTEIN"/>
    <property type="match status" value="1"/>
</dbReference>
<dbReference type="InterPro" id="IPR042099">
    <property type="entry name" value="ANL_N_sf"/>
</dbReference>
<evidence type="ECO:0000313" key="1">
    <source>
        <dbReference type="EMBL" id="BCB26567.1"/>
    </source>
</evidence>
<dbReference type="RefSeq" id="WP_173062536.1">
    <property type="nucleotide sequence ID" value="NZ_AP022853.1"/>
</dbReference>
<accession>A0A6F8VBS7</accession>